<evidence type="ECO:0000313" key="2">
    <source>
        <dbReference type="EMBL" id="OAG00126.1"/>
    </source>
</evidence>
<organism evidence="2 3">
    <name type="scientific">Paraphaeosphaeria sporulosa</name>
    <dbReference type="NCBI Taxonomy" id="1460663"/>
    <lineage>
        <taxon>Eukaryota</taxon>
        <taxon>Fungi</taxon>
        <taxon>Dikarya</taxon>
        <taxon>Ascomycota</taxon>
        <taxon>Pezizomycotina</taxon>
        <taxon>Dothideomycetes</taxon>
        <taxon>Pleosporomycetidae</taxon>
        <taxon>Pleosporales</taxon>
        <taxon>Massarineae</taxon>
        <taxon>Didymosphaeriaceae</taxon>
        <taxon>Paraphaeosphaeria</taxon>
    </lineage>
</organism>
<evidence type="ECO:0000256" key="1">
    <source>
        <dbReference type="SAM" id="MobiDB-lite"/>
    </source>
</evidence>
<name>A0A177BYB3_9PLEO</name>
<sequence>MLNIFSSLTKNGWRETFRILRHSENIIRKQPSSPRKKYVHVRRRDRKGRKMRAAFQLVEEQGGDGTGRTYRRVNDGWEVGEGEVQEIILEKKTVVSMDANGNSQRLDRRKTTNRKRKVRAEGRELRVGGCCPTFLPSHTQLVWLVRWLNSFLGDSINKQDRKAKTPPTGTQIQWRTTVYANSVTTSIQRRELERRGVALLEAKGSQSEDYSPERNVKKEPSQHFRPKRSNKSFLTAGN</sequence>
<accession>A0A177BYB3</accession>
<gene>
    <name evidence="2" type="ORF">CC84DRAFT_1168979</name>
</gene>
<feature type="region of interest" description="Disordered" evidence="1">
    <location>
        <begin position="201"/>
        <end position="238"/>
    </location>
</feature>
<feature type="non-terminal residue" evidence="2">
    <location>
        <position position="238"/>
    </location>
</feature>
<dbReference type="EMBL" id="KV441560">
    <property type="protein sequence ID" value="OAG00126.1"/>
    <property type="molecule type" value="Genomic_DNA"/>
</dbReference>
<dbReference type="Proteomes" id="UP000077069">
    <property type="component" value="Unassembled WGS sequence"/>
</dbReference>
<keyword evidence="3" id="KW-1185">Reference proteome</keyword>
<dbReference type="GeneID" id="28763030"/>
<dbReference type="AlphaFoldDB" id="A0A177BYB3"/>
<feature type="compositionally biased region" description="Basic and acidic residues" evidence="1">
    <location>
        <begin position="211"/>
        <end position="222"/>
    </location>
</feature>
<evidence type="ECO:0000313" key="3">
    <source>
        <dbReference type="Proteomes" id="UP000077069"/>
    </source>
</evidence>
<dbReference type="InParanoid" id="A0A177BYB3"/>
<proteinExistence type="predicted"/>
<dbReference type="OrthoDB" id="10431526at2759"/>
<reference evidence="2 3" key="1">
    <citation type="submission" date="2016-05" db="EMBL/GenBank/DDBJ databases">
        <title>Comparative analysis of secretome profiles of manganese(II)-oxidizing ascomycete fungi.</title>
        <authorList>
            <consortium name="DOE Joint Genome Institute"/>
            <person name="Zeiner C.A."/>
            <person name="Purvine S.O."/>
            <person name="Zink E.M."/>
            <person name="Wu S."/>
            <person name="Pasa-Tolic L."/>
            <person name="Chaput D.L."/>
            <person name="Haridas S."/>
            <person name="Grigoriev I.V."/>
            <person name="Santelli C.M."/>
            <person name="Hansel C.M."/>
        </authorList>
    </citation>
    <scope>NUCLEOTIDE SEQUENCE [LARGE SCALE GENOMIC DNA]</scope>
    <source>
        <strain evidence="2 3">AP3s5-JAC2a</strain>
    </source>
</reference>
<protein>
    <submittedName>
        <fullName evidence="2">Uncharacterized protein</fullName>
    </submittedName>
</protein>
<dbReference type="RefSeq" id="XP_018030491.1">
    <property type="nucleotide sequence ID" value="XM_018179544.1"/>
</dbReference>